<dbReference type="InterPro" id="IPR052703">
    <property type="entry name" value="Aromatic_CoA_ox/epox"/>
</dbReference>
<keyword evidence="3" id="KW-1185">Reference proteome</keyword>
<dbReference type="InterPro" id="IPR011882">
    <property type="entry name" value="PaaC"/>
</dbReference>
<evidence type="ECO:0000313" key="3">
    <source>
        <dbReference type="Proteomes" id="UP001500730"/>
    </source>
</evidence>
<evidence type="ECO:0000256" key="1">
    <source>
        <dbReference type="SAM" id="MobiDB-lite"/>
    </source>
</evidence>
<dbReference type="PANTHER" id="PTHR30458:SF0">
    <property type="entry name" value="1,2-PHENYLACETYL-COA EPOXIDASE, SUBUNIT C"/>
    <property type="match status" value="1"/>
</dbReference>
<dbReference type="RefSeq" id="WP_344253768.1">
    <property type="nucleotide sequence ID" value="NZ_BAAARE010000004.1"/>
</dbReference>
<evidence type="ECO:0000313" key="2">
    <source>
        <dbReference type="EMBL" id="GAA2475682.1"/>
    </source>
</evidence>
<sequence>MTTSPSSPAAGTHADIDPDTAGRPVTEPVTGAVSSASESARRESLPGAAENTGPGPGTKPYAGYLVGLADDAMVYAQRLGEWMTNAPQIEEDMALGNIALDLLGQARGLYPYIGSIDGTGRGEDDFAMQRDERDWHNVHLVEQERGDFADEMARLLWFSAYQVELHTALTGSGDDVVAGVAGKALKEVRYHLDHASLWVVRLGDGTDESHRRMQSALDRVLPYVAELFDDDGASVLAADRGAGVLPSSLRDRVEARVVRVVEQATLTLPEGSRWRSRGGRAGIHSRPMGYLLAEMQHIARSHPGATW</sequence>
<dbReference type="EMBL" id="BAAARE010000004">
    <property type="protein sequence ID" value="GAA2475682.1"/>
    <property type="molecule type" value="Genomic_DNA"/>
</dbReference>
<comment type="caution">
    <text evidence="2">The sequence shown here is derived from an EMBL/GenBank/DDBJ whole genome shotgun (WGS) entry which is preliminary data.</text>
</comment>
<dbReference type="NCBIfam" id="TIGR02158">
    <property type="entry name" value="PA_CoA_Oxy3"/>
    <property type="match status" value="1"/>
</dbReference>
<feature type="region of interest" description="Disordered" evidence="1">
    <location>
        <begin position="1"/>
        <end position="58"/>
    </location>
</feature>
<organism evidence="2 3">
    <name type="scientific">Terrabacter carboxydivorans</name>
    <dbReference type="NCBI Taxonomy" id="619730"/>
    <lineage>
        <taxon>Bacteria</taxon>
        <taxon>Bacillati</taxon>
        <taxon>Actinomycetota</taxon>
        <taxon>Actinomycetes</taxon>
        <taxon>Micrococcales</taxon>
        <taxon>Intrasporangiaceae</taxon>
        <taxon>Terrabacter</taxon>
    </lineage>
</organism>
<gene>
    <name evidence="2" type="primary">paaC</name>
    <name evidence="2" type="ORF">GCM10009858_11310</name>
</gene>
<reference evidence="2 3" key="1">
    <citation type="journal article" date="2019" name="Int. J. Syst. Evol. Microbiol.">
        <title>The Global Catalogue of Microorganisms (GCM) 10K type strain sequencing project: providing services to taxonomists for standard genome sequencing and annotation.</title>
        <authorList>
            <consortium name="The Broad Institute Genomics Platform"/>
            <consortium name="The Broad Institute Genome Sequencing Center for Infectious Disease"/>
            <person name="Wu L."/>
            <person name="Ma J."/>
        </authorList>
    </citation>
    <scope>NUCLEOTIDE SEQUENCE [LARGE SCALE GENOMIC DNA]</scope>
    <source>
        <strain evidence="2 3">JCM 16259</strain>
    </source>
</reference>
<dbReference type="InterPro" id="IPR009078">
    <property type="entry name" value="Ferritin-like_SF"/>
</dbReference>
<dbReference type="Pfam" id="PF05138">
    <property type="entry name" value="PaaA_PaaC"/>
    <property type="match status" value="1"/>
</dbReference>
<dbReference type="SUPFAM" id="SSF47240">
    <property type="entry name" value="Ferritin-like"/>
    <property type="match status" value="1"/>
</dbReference>
<dbReference type="InterPro" id="IPR007814">
    <property type="entry name" value="PaaA_PaaC"/>
</dbReference>
<dbReference type="InterPro" id="IPR012347">
    <property type="entry name" value="Ferritin-like"/>
</dbReference>
<dbReference type="Gene3D" id="1.20.1260.10">
    <property type="match status" value="1"/>
</dbReference>
<proteinExistence type="predicted"/>
<dbReference type="PANTHER" id="PTHR30458">
    <property type="entry name" value="PHENYLACETIC ACID DEGRADATION PROTEIN PAA"/>
    <property type="match status" value="1"/>
</dbReference>
<dbReference type="PIRSF" id="PIRSF037834">
    <property type="entry name" value="PA_CoA_Oase3"/>
    <property type="match status" value="1"/>
</dbReference>
<protein>
    <submittedName>
        <fullName evidence="2">Phenylacetate-CoA oxygenase subunit PaaC</fullName>
    </submittedName>
</protein>
<dbReference type="Proteomes" id="UP001500730">
    <property type="component" value="Unassembled WGS sequence"/>
</dbReference>
<accession>A0ABN3L415</accession>
<name>A0ABN3L415_9MICO</name>